<protein>
    <recommendedName>
        <fullName evidence="2">TRASH domain-containing protein</fullName>
    </recommendedName>
</protein>
<dbReference type="EMBL" id="LAZR01033788">
    <property type="protein sequence ID" value="KKL47110.1"/>
    <property type="molecule type" value="Genomic_DNA"/>
</dbReference>
<gene>
    <name evidence="1" type="ORF">LCGC14_2338840</name>
</gene>
<sequence length="69" mass="7901">MISRTNIDLTKLRDNNKITCGICGEKFNEMEMAGKTVGKWFVICCEKCKKKKQVIGEVVYDPNEVDKTK</sequence>
<evidence type="ECO:0008006" key="2">
    <source>
        <dbReference type="Google" id="ProtNLM"/>
    </source>
</evidence>
<accession>A0A0F9EQD0</accession>
<name>A0A0F9EQD0_9ZZZZ</name>
<evidence type="ECO:0000313" key="1">
    <source>
        <dbReference type="EMBL" id="KKL47110.1"/>
    </source>
</evidence>
<reference evidence="1" key="1">
    <citation type="journal article" date="2015" name="Nature">
        <title>Complex archaea that bridge the gap between prokaryotes and eukaryotes.</title>
        <authorList>
            <person name="Spang A."/>
            <person name="Saw J.H."/>
            <person name="Jorgensen S.L."/>
            <person name="Zaremba-Niedzwiedzka K."/>
            <person name="Martijn J."/>
            <person name="Lind A.E."/>
            <person name="van Eijk R."/>
            <person name="Schleper C."/>
            <person name="Guy L."/>
            <person name="Ettema T.J."/>
        </authorList>
    </citation>
    <scope>NUCLEOTIDE SEQUENCE</scope>
</reference>
<proteinExistence type="predicted"/>
<dbReference type="AlphaFoldDB" id="A0A0F9EQD0"/>
<comment type="caution">
    <text evidence="1">The sequence shown here is derived from an EMBL/GenBank/DDBJ whole genome shotgun (WGS) entry which is preliminary data.</text>
</comment>
<organism evidence="1">
    <name type="scientific">marine sediment metagenome</name>
    <dbReference type="NCBI Taxonomy" id="412755"/>
    <lineage>
        <taxon>unclassified sequences</taxon>
        <taxon>metagenomes</taxon>
        <taxon>ecological metagenomes</taxon>
    </lineage>
</organism>